<feature type="compositionally biased region" description="Polar residues" evidence="1">
    <location>
        <begin position="596"/>
        <end position="610"/>
    </location>
</feature>
<dbReference type="InterPro" id="IPR032795">
    <property type="entry name" value="DUF3741-assoc"/>
</dbReference>
<dbReference type="GO" id="GO:0051513">
    <property type="term" value="P:regulation of monopolar cell growth"/>
    <property type="evidence" value="ECO:0007669"/>
    <property type="project" value="InterPro"/>
</dbReference>
<evidence type="ECO:0000256" key="1">
    <source>
        <dbReference type="SAM" id="MobiDB-lite"/>
    </source>
</evidence>
<dbReference type="EMBL" id="JACTNZ010000012">
    <property type="protein sequence ID" value="KAG5522703.1"/>
    <property type="molecule type" value="Genomic_DNA"/>
</dbReference>
<feature type="region of interest" description="Disordered" evidence="1">
    <location>
        <begin position="38"/>
        <end position="99"/>
    </location>
</feature>
<sequence>MAAKLLYALTDENPDLQTEIGCMNGIFQRFDRQHVVPGRRSVSEQIPQRHTSGYQPESNHIYQYPTAKEKNSNKNANEKQRLSMESSRASIMSSPRSSSFSSLDYRIAQPESLPFDQTMFPETPSRYPTMSQSSTSPRMGRRSLDLRDVVKESMYREARGLLVKATDKEELSDRVVRKDKDSPRLLQHSKSFGGMQNYPANLKESVRALAKLRESPWYVNEIGDRSRLSFESADGSIFSAPKDSPRFSYDGRDLNRFSYDGRDLNRFSFESRDEFKSAPKLKELPRLSLDSREGSMYSFNSDSKSSFLSKNLVKEGGNSKRPPSVIAKLMGLETLPDQSLDSDNKIGLIKTTPVESPDPFLRSSQVSNSPQSFWNEPASPRLKNPDSVMKPISSSRVPLEPAPWKQLERSRGSEKPASRSVKSPTKASDSFTSVYSQIDKRLKDLEFNESGKDLRALKQILQSMQAKGLLDTGRQDQDSIFATQTSPHVNAGMVNQQKPHDHRVTNSTERGFTYLKNIELPIVIMKPAKLVEKHGIPASSVITMDGLSGLSKLRGGDHAHGRKGSIITSHTPKEQVPQTGGRGNGVSSTDTKKTNNRNSKSAQSSTQSQHLSKENGTRLVKTSGSVSPRLDQKKLEMEKRSRPPISPDSSKSRRQPNKQQQESSSPGGKRRPRSTNLRKNDDQSSEISSGTSYLSYEEDVISMGPDGIIGSDSGTDTEVTISEQRAETKAKHEVNGLVQKKLAPRLSEDGALVEFSVVATENPSPVSVLDDTVYGDDALSPIKHISGSFKGNGDTMNSNDNCSGDPWNPEDNLMSNSSDFGLKSGIDRTKLQNIENLVQKLRQLNSSHNEANTDYIASLCQNTNPDHRYVSEILLASGLLLRDLNSSLTTFQLHPSGHRINPELFLVLEQTRSSSRPKEESRVENFAHLKPEKEKFHRKLIFDAVNEILIEKFPSVGGSAEPWLRSNKLARKSLTAQKLLKELCSEIERFQEKKSGCGLEDGNDGLKSILCGDLMHGSENWTDFHGEISGMALDVERLIFKDLIGEIVNEAAAGLRTNPGRHRRRLFE</sequence>
<evidence type="ECO:0000313" key="5">
    <source>
        <dbReference type="Proteomes" id="UP000823749"/>
    </source>
</evidence>
<feature type="compositionally biased region" description="Basic and acidic residues" evidence="1">
    <location>
        <begin position="406"/>
        <end position="417"/>
    </location>
</feature>
<comment type="caution">
    <text evidence="4">The sequence shown here is derived from an EMBL/GenBank/DDBJ whole genome shotgun (WGS) entry which is preliminary data.</text>
</comment>
<feature type="compositionally biased region" description="Basic and acidic residues" evidence="1">
    <location>
        <begin position="67"/>
        <end position="82"/>
    </location>
</feature>
<feature type="compositionally biased region" description="Polar residues" evidence="1">
    <location>
        <begin position="685"/>
        <end position="694"/>
    </location>
</feature>
<feature type="compositionally biased region" description="Polar residues" evidence="1">
    <location>
        <begin position="43"/>
        <end position="61"/>
    </location>
</feature>
<feature type="region of interest" description="Disordered" evidence="1">
    <location>
        <begin position="349"/>
        <end position="430"/>
    </location>
</feature>
<dbReference type="PANTHER" id="PTHR31680">
    <property type="entry name" value="LONGIFOLIA PROTEIN"/>
    <property type="match status" value="1"/>
</dbReference>
<evidence type="ECO:0000259" key="3">
    <source>
        <dbReference type="Pfam" id="PF14383"/>
    </source>
</evidence>
<evidence type="ECO:0008006" key="6">
    <source>
        <dbReference type="Google" id="ProtNLM"/>
    </source>
</evidence>
<name>A0AAV6I565_9ERIC</name>
<keyword evidence="5" id="KW-1185">Reference proteome</keyword>
<evidence type="ECO:0000313" key="4">
    <source>
        <dbReference type="EMBL" id="KAG5522703.1"/>
    </source>
</evidence>
<dbReference type="AlphaFoldDB" id="A0AAV6I565"/>
<dbReference type="Pfam" id="PF14309">
    <property type="entry name" value="DUF4378"/>
    <property type="match status" value="1"/>
</dbReference>
<feature type="compositionally biased region" description="Polar residues" evidence="1">
    <location>
        <begin position="126"/>
        <end position="137"/>
    </location>
</feature>
<reference evidence="4" key="1">
    <citation type="submission" date="2020-08" db="EMBL/GenBank/DDBJ databases">
        <title>Plant Genome Project.</title>
        <authorList>
            <person name="Zhang R.-G."/>
        </authorList>
    </citation>
    <scope>NUCLEOTIDE SEQUENCE</scope>
    <source>
        <strain evidence="4">WSP0</strain>
        <tissue evidence="4">Leaf</tissue>
    </source>
</reference>
<dbReference type="InterPro" id="IPR033334">
    <property type="entry name" value="LNG1/2"/>
</dbReference>
<dbReference type="InterPro" id="IPR025486">
    <property type="entry name" value="DUF4378"/>
</dbReference>
<feature type="domain" description="DUF4378" evidence="2">
    <location>
        <begin position="866"/>
        <end position="1046"/>
    </location>
</feature>
<feature type="region of interest" description="Disordered" evidence="1">
    <location>
        <begin position="553"/>
        <end position="695"/>
    </location>
</feature>
<feature type="compositionally biased region" description="Basic and acidic residues" evidence="1">
    <location>
        <begin position="630"/>
        <end position="641"/>
    </location>
</feature>
<dbReference type="Pfam" id="PF14383">
    <property type="entry name" value="VARLMGL"/>
    <property type="match status" value="1"/>
</dbReference>
<dbReference type="PANTHER" id="PTHR31680:SF4">
    <property type="entry name" value="LONGIFOLIA PROTEIN"/>
    <property type="match status" value="1"/>
</dbReference>
<feature type="domain" description="DUF3741" evidence="3">
    <location>
        <begin position="317"/>
        <end position="339"/>
    </location>
</feature>
<proteinExistence type="predicted"/>
<feature type="region of interest" description="Disordered" evidence="1">
    <location>
        <begin position="115"/>
        <end position="141"/>
    </location>
</feature>
<protein>
    <recommendedName>
        <fullName evidence="6">DUF4378 domain-containing protein</fullName>
    </recommendedName>
</protein>
<accession>A0AAV6I565</accession>
<organism evidence="4 5">
    <name type="scientific">Rhododendron griersonianum</name>
    <dbReference type="NCBI Taxonomy" id="479676"/>
    <lineage>
        <taxon>Eukaryota</taxon>
        <taxon>Viridiplantae</taxon>
        <taxon>Streptophyta</taxon>
        <taxon>Embryophyta</taxon>
        <taxon>Tracheophyta</taxon>
        <taxon>Spermatophyta</taxon>
        <taxon>Magnoliopsida</taxon>
        <taxon>eudicotyledons</taxon>
        <taxon>Gunneridae</taxon>
        <taxon>Pentapetalae</taxon>
        <taxon>asterids</taxon>
        <taxon>Ericales</taxon>
        <taxon>Ericaceae</taxon>
        <taxon>Ericoideae</taxon>
        <taxon>Rhodoreae</taxon>
        <taxon>Rhododendron</taxon>
    </lineage>
</organism>
<feature type="compositionally biased region" description="Polar residues" evidence="1">
    <location>
        <begin position="362"/>
        <end position="374"/>
    </location>
</feature>
<feature type="compositionally biased region" description="Polar residues" evidence="1">
    <location>
        <begin position="420"/>
        <end position="430"/>
    </location>
</feature>
<dbReference type="Proteomes" id="UP000823749">
    <property type="component" value="Chromosome 12"/>
</dbReference>
<gene>
    <name evidence="4" type="ORF">RHGRI_034746</name>
</gene>
<feature type="compositionally biased region" description="Low complexity" evidence="1">
    <location>
        <begin position="83"/>
        <end position="99"/>
    </location>
</feature>
<evidence type="ECO:0000259" key="2">
    <source>
        <dbReference type="Pfam" id="PF14309"/>
    </source>
</evidence>